<organism evidence="1 2">
    <name type="scientific">Caenorhabditis remanei</name>
    <name type="common">Caenorhabditis vulgaris</name>
    <dbReference type="NCBI Taxonomy" id="31234"/>
    <lineage>
        <taxon>Eukaryota</taxon>
        <taxon>Metazoa</taxon>
        <taxon>Ecdysozoa</taxon>
        <taxon>Nematoda</taxon>
        <taxon>Chromadorea</taxon>
        <taxon>Rhabditida</taxon>
        <taxon>Rhabditina</taxon>
        <taxon>Rhabditomorpha</taxon>
        <taxon>Rhabditoidea</taxon>
        <taxon>Rhabditidae</taxon>
        <taxon>Peloderinae</taxon>
        <taxon>Caenorhabditis</taxon>
    </lineage>
</organism>
<protein>
    <submittedName>
        <fullName evidence="1">Uncharacterized protein</fullName>
    </submittedName>
</protein>
<dbReference type="RefSeq" id="XP_053580708.1">
    <property type="nucleotide sequence ID" value="XM_053731795.1"/>
</dbReference>
<evidence type="ECO:0000313" key="1">
    <source>
        <dbReference type="EMBL" id="KAF1750406.1"/>
    </source>
</evidence>
<accession>A0A6A5G6A7</accession>
<evidence type="ECO:0000313" key="2">
    <source>
        <dbReference type="Proteomes" id="UP000483820"/>
    </source>
</evidence>
<dbReference type="AlphaFoldDB" id="A0A6A5G6A7"/>
<name>A0A6A5G6A7_CAERE</name>
<dbReference type="GeneID" id="78776440"/>
<dbReference type="KEGG" id="crq:GCK72_016956"/>
<proteinExistence type="predicted"/>
<sequence length="210" mass="23155">MAFSSTTASSTPSPDFLFLISSSAGSSDAGRFVGRRTMLEMSFASSPSNFAALLGRSTRVDNERIEFRNQFLELLDLGLEILLRLLTCRLQLLLQLLSLSNKNILGIAEMSRRLFEETIHIESFGKKMSSVGEKTRGGWEVNSLDGDRLAQVLLGLLVLAVSDSVFTERREHISMVQFPGLDSFSVDVFLRLESAELVHAGATRSLKFGS</sequence>
<dbReference type="EMBL" id="WUAV01000005">
    <property type="protein sequence ID" value="KAF1750406.1"/>
    <property type="molecule type" value="Genomic_DNA"/>
</dbReference>
<gene>
    <name evidence="1" type="ORF">GCK72_016956</name>
</gene>
<dbReference type="CTD" id="78776440"/>
<reference evidence="1 2" key="1">
    <citation type="submission" date="2019-12" db="EMBL/GenBank/DDBJ databases">
        <title>Chromosome-level assembly of the Caenorhabditis remanei genome.</title>
        <authorList>
            <person name="Teterina A.A."/>
            <person name="Willis J.H."/>
            <person name="Phillips P.C."/>
        </authorList>
    </citation>
    <scope>NUCLEOTIDE SEQUENCE [LARGE SCALE GENOMIC DNA]</scope>
    <source>
        <strain evidence="1 2">PX506</strain>
        <tissue evidence="1">Whole organism</tissue>
    </source>
</reference>
<comment type="caution">
    <text evidence="1">The sequence shown here is derived from an EMBL/GenBank/DDBJ whole genome shotgun (WGS) entry which is preliminary data.</text>
</comment>
<dbReference type="Proteomes" id="UP000483820">
    <property type="component" value="Chromosome V"/>
</dbReference>